<organism evidence="5 6">
    <name type="scientific">Trichodelitschia bisporula</name>
    <dbReference type="NCBI Taxonomy" id="703511"/>
    <lineage>
        <taxon>Eukaryota</taxon>
        <taxon>Fungi</taxon>
        <taxon>Dikarya</taxon>
        <taxon>Ascomycota</taxon>
        <taxon>Pezizomycotina</taxon>
        <taxon>Dothideomycetes</taxon>
        <taxon>Dothideomycetes incertae sedis</taxon>
        <taxon>Phaeotrichales</taxon>
        <taxon>Phaeotrichaceae</taxon>
        <taxon>Trichodelitschia</taxon>
    </lineage>
</organism>
<dbReference type="SUPFAM" id="SSF50729">
    <property type="entry name" value="PH domain-like"/>
    <property type="match status" value="1"/>
</dbReference>
<dbReference type="InterPro" id="IPR000156">
    <property type="entry name" value="Ran_bind_dom"/>
</dbReference>
<dbReference type="PANTHER" id="PTHR23138">
    <property type="entry name" value="RAN BINDING PROTEIN"/>
    <property type="match status" value="1"/>
</dbReference>
<dbReference type="Gene3D" id="2.30.29.30">
    <property type="entry name" value="Pleckstrin-homology domain (PH domain)/Phosphotyrosine-binding domain (PTB)"/>
    <property type="match status" value="1"/>
</dbReference>
<evidence type="ECO:0000256" key="2">
    <source>
        <dbReference type="ARBA" id="ARBA00023242"/>
    </source>
</evidence>
<feature type="compositionally biased region" description="Basic and acidic residues" evidence="3">
    <location>
        <begin position="71"/>
        <end position="99"/>
    </location>
</feature>
<feature type="compositionally biased region" description="Low complexity" evidence="3">
    <location>
        <begin position="231"/>
        <end position="243"/>
    </location>
</feature>
<feature type="region of interest" description="Disordered" evidence="3">
    <location>
        <begin position="231"/>
        <end position="268"/>
    </location>
</feature>
<feature type="compositionally biased region" description="Polar residues" evidence="3">
    <location>
        <begin position="21"/>
        <end position="32"/>
    </location>
</feature>
<accession>A0A6G1I604</accession>
<keyword evidence="6" id="KW-1185">Reference proteome</keyword>
<feature type="compositionally biased region" description="Polar residues" evidence="3">
    <location>
        <begin position="58"/>
        <end position="69"/>
    </location>
</feature>
<dbReference type="SMART" id="SM00160">
    <property type="entry name" value="RanBD"/>
    <property type="match status" value="1"/>
</dbReference>
<evidence type="ECO:0000313" key="5">
    <source>
        <dbReference type="EMBL" id="KAF2403425.1"/>
    </source>
</evidence>
<feature type="compositionally biased region" description="Acidic residues" evidence="3">
    <location>
        <begin position="338"/>
        <end position="357"/>
    </location>
</feature>
<dbReference type="InterPro" id="IPR045255">
    <property type="entry name" value="RanBP1-like"/>
</dbReference>
<dbReference type="AlphaFoldDB" id="A0A6G1I604"/>
<name>A0A6G1I604_9PEZI</name>
<reference evidence="5" key="1">
    <citation type="journal article" date="2020" name="Stud. Mycol.">
        <title>101 Dothideomycetes genomes: a test case for predicting lifestyles and emergence of pathogens.</title>
        <authorList>
            <person name="Haridas S."/>
            <person name="Albert R."/>
            <person name="Binder M."/>
            <person name="Bloem J."/>
            <person name="Labutti K."/>
            <person name="Salamov A."/>
            <person name="Andreopoulos B."/>
            <person name="Baker S."/>
            <person name="Barry K."/>
            <person name="Bills G."/>
            <person name="Bluhm B."/>
            <person name="Cannon C."/>
            <person name="Castanera R."/>
            <person name="Culley D."/>
            <person name="Daum C."/>
            <person name="Ezra D."/>
            <person name="Gonzalez J."/>
            <person name="Henrissat B."/>
            <person name="Kuo A."/>
            <person name="Liang C."/>
            <person name="Lipzen A."/>
            <person name="Lutzoni F."/>
            <person name="Magnuson J."/>
            <person name="Mondo S."/>
            <person name="Nolan M."/>
            <person name="Ohm R."/>
            <person name="Pangilinan J."/>
            <person name="Park H.-J."/>
            <person name="Ramirez L."/>
            <person name="Alfaro M."/>
            <person name="Sun H."/>
            <person name="Tritt A."/>
            <person name="Yoshinaga Y."/>
            <person name="Zwiers L.-H."/>
            <person name="Turgeon B."/>
            <person name="Goodwin S."/>
            <person name="Spatafora J."/>
            <person name="Crous P."/>
            <person name="Grigoriev I."/>
        </authorList>
    </citation>
    <scope>NUCLEOTIDE SEQUENCE</scope>
    <source>
        <strain evidence="5">CBS 262.69</strain>
    </source>
</reference>
<dbReference type="GO" id="GO:0005634">
    <property type="term" value="C:nucleus"/>
    <property type="evidence" value="ECO:0007669"/>
    <property type="project" value="UniProtKB-SubCell"/>
</dbReference>
<sequence>MRSESPEPAAGSEVARKDIQRTSPSSAGSGSDNESKPVRQKLEETTIAGRNAGDQTHKSNGSGSATGSESGVEKPEPGRLRKKRSIDEVDGKEEAGHPEKHVRKRSRDSPLTDDDEVMQAGTPERVETGEVPNGLKSPKGKRGIDEVQDGETEKKEIKRQKDVAQESRNKNDKDEENVTTNKIPPSSGFANSSAISPFASLASTSSPKPQTSASAFAASGFGALASSSSPFGALAGKKSPSPFGGFGGTSSFGKPATEGTSTTSTSVFGGALGSKSAFSTTGSAFSSSSGSAFGGSSGGAFGGSFLSAKLTGEKLSTFGSGDKIEGLSSKPAKPFGAAEDESEEEETDDDEAKEAEEESKKEEPKKAVEDGKRDKRFVEQHIETGEEGEETLFTARARLYSFIDREWKERGAGMMKLNTREVVVEDDKVDEATPRKVVKARFVMRAEGSHRLILNSQIIPETNYGETTGAKPKGGTGSFLGTLEGPRLQPLLFRMRPEMNAKLWEVFQEVKKEL</sequence>
<proteinExistence type="predicted"/>
<comment type="subcellular location">
    <subcellularLocation>
        <location evidence="1">Nucleus</location>
    </subcellularLocation>
</comment>
<dbReference type="PROSITE" id="PS50196">
    <property type="entry name" value="RANBD1"/>
    <property type="match status" value="1"/>
</dbReference>
<dbReference type="Proteomes" id="UP000799640">
    <property type="component" value="Unassembled WGS sequence"/>
</dbReference>
<dbReference type="EMBL" id="ML996689">
    <property type="protein sequence ID" value="KAF2403425.1"/>
    <property type="molecule type" value="Genomic_DNA"/>
</dbReference>
<gene>
    <name evidence="5" type="ORF">EJ06DRAFT_546681</name>
</gene>
<protein>
    <recommendedName>
        <fullName evidence="4">RanBD1 domain-containing protein</fullName>
    </recommendedName>
</protein>
<dbReference type="PANTHER" id="PTHR23138:SF142">
    <property type="entry name" value="RAN-BINDING PROTEIN 3B-RELATED"/>
    <property type="match status" value="1"/>
</dbReference>
<feature type="compositionally biased region" description="Basic and acidic residues" evidence="3">
    <location>
        <begin position="151"/>
        <end position="173"/>
    </location>
</feature>
<feature type="compositionally biased region" description="Low complexity" evidence="3">
    <location>
        <begin position="251"/>
        <end position="266"/>
    </location>
</feature>
<feature type="compositionally biased region" description="Polar residues" evidence="3">
    <location>
        <begin position="178"/>
        <end position="193"/>
    </location>
</feature>
<evidence type="ECO:0000259" key="4">
    <source>
        <dbReference type="PROSITE" id="PS50196"/>
    </source>
</evidence>
<evidence type="ECO:0000256" key="1">
    <source>
        <dbReference type="ARBA" id="ARBA00004123"/>
    </source>
</evidence>
<feature type="domain" description="RanBD1" evidence="4">
    <location>
        <begin position="361"/>
        <end position="514"/>
    </location>
</feature>
<evidence type="ECO:0000313" key="6">
    <source>
        <dbReference type="Proteomes" id="UP000799640"/>
    </source>
</evidence>
<feature type="compositionally biased region" description="Basic and acidic residues" evidence="3">
    <location>
        <begin position="33"/>
        <end position="44"/>
    </location>
</feature>
<feature type="region of interest" description="Disordered" evidence="3">
    <location>
        <begin position="1"/>
        <end position="193"/>
    </location>
</feature>
<dbReference type="OrthoDB" id="185618at2759"/>
<feature type="region of interest" description="Disordered" evidence="3">
    <location>
        <begin position="318"/>
        <end position="374"/>
    </location>
</feature>
<evidence type="ECO:0000256" key="3">
    <source>
        <dbReference type="SAM" id="MobiDB-lite"/>
    </source>
</evidence>
<dbReference type="Pfam" id="PF00638">
    <property type="entry name" value="Ran_BP1"/>
    <property type="match status" value="1"/>
</dbReference>
<feature type="compositionally biased region" description="Basic and acidic residues" evidence="3">
    <location>
        <begin position="358"/>
        <end position="374"/>
    </location>
</feature>
<dbReference type="InterPro" id="IPR011993">
    <property type="entry name" value="PH-like_dom_sf"/>
</dbReference>
<keyword evidence="2" id="KW-0539">Nucleus</keyword>